<reference evidence="10" key="1">
    <citation type="journal article" date="2019" name="Int. J. Syst. Evol. Microbiol.">
        <title>The Global Catalogue of Microorganisms (GCM) 10K type strain sequencing project: providing services to taxonomists for standard genome sequencing and annotation.</title>
        <authorList>
            <consortium name="The Broad Institute Genomics Platform"/>
            <consortium name="The Broad Institute Genome Sequencing Center for Infectious Disease"/>
            <person name="Wu L."/>
            <person name="Ma J."/>
        </authorList>
    </citation>
    <scope>NUCLEOTIDE SEQUENCE [LARGE SCALE GENOMIC DNA]</scope>
    <source>
        <strain evidence="10">CGMCC 1.15809</strain>
    </source>
</reference>
<evidence type="ECO:0000259" key="6">
    <source>
        <dbReference type="Pfam" id="PF00441"/>
    </source>
</evidence>
<dbReference type="Gene3D" id="2.40.110.10">
    <property type="entry name" value="Butyryl-CoA Dehydrogenase, subunit A, domain 2"/>
    <property type="match status" value="1"/>
</dbReference>
<accession>A0ABW1FEL8</accession>
<dbReference type="RefSeq" id="WP_345081292.1">
    <property type="nucleotide sequence ID" value="NZ_BAAAWG010000006.1"/>
</dbReference>
<evidence type="ECO:0000256" key="2">
    <source>
        <dbReference type="ARBA" id="ARBA00009347"/>
    </source>
</evidence>
<evidence type="ECO:0000256" key="3">
    <source>
        <dbReference type="ARBA" id="ARBA00022630"/>
    </source>
</evidence>
<keyword evidence="5 9" id="KW-0560">Oxidoreductase</keyword>
<dbReference type="Pfam" id="PF00441">
    <property type="entry name" value="Acyl-CoA_dh_1"/>
    <property type="match status" value="1"/>
</dbReference>
<name>A0ABW1FEL8_9ACTN</name>
<dbReference type="GO" id="GO:0016491">
    <property type="term" value="F:oxidoreductase activity"/>
    <property type="evidence" value="ECO:0007669"/>
    <property type="project" value="UniProtKB-KW"/>
</dbReference>
<dbReference type="EC" id="1.-.-.-" evidence="9"/>
<dbReference type="InterPro" id="IPR037069">
    <property type="entry name" value="AcylCoA_DH/ox_N_sf"/>
</dbReference>
<dbReference type="PANTHER" id="PTHR43884">
    <property type="entry name" value="ACYL-COA DEHYDROGENASE"/>
    <property type="match status" value="1"/>
</dbReference>
<feature type="domain" description="Acyl-CoA dehydrogenase/oxidase N-terminal" evidence="8">
    <location>
        <begin position="25"/>
        <end position="114"/>
    </location>
</feature>
<comment type="similarity">
    <text evidence="2 5">Belongs to the acyl-CoA dehydrogenase family.</text>
</comment>
<protein>
    <submittedName>
        <fullName evidence="9">Acyl-CoA dehydrogenase family protein</fullName>
        <ecNumber evidence="9">1.-.-.-</ecNumber>
    </submittedName>
</protein>
<comment type="caution">
    <text evidence="9">The sequence shown here is derived from an EMBL/GenBank/DDBJ whole genome shotgun (WGS) entry which is preliminary data.</text>
</comment>
<proteinExistence type="inferred from homology"/>
<comment type="cofactor">
    <cofactor evidence="1 5">
        <name>FAD</name>
        <dbReference type="ChEBI" id="CHEBI:57692"/>
    </cofactor>
</comment>
<evidence type="ECO:0000259" key="8">
    <source>
        <dbReference type="Pfam" id="PF02771"/>
    </source>
</evidence>
<dbReference type="PIRSF" id="PIRSF016578">
    <property type="entry name" value="HsaA"/>
    <property type="match status" value="1"/>
</dbReference>
<organism evidence="9 10">
    <name type="scientific">Streptomyces ramulosus</name>
    <dbReference type="NCBI Taxonomy" id="47762"/>
    <lineage>
        <taxon>Bacteria</taxon>
        <taxon>Bacillati</taxon>
        <taxon>Actinomycetota</taxon>
        <taxon>Actinomycetes</taxon>
        <taxon>Kitasatosporales</taxon>
        <taxon>Streptomycetaceae</taxon>
        <taxon>Streptomyces</taxon>
    </lineage>
</organism>
<dbReference type="Gene3D" id="1.20.140.10">
    <property type="entry name" value="Butyryl-CoA Dehydrogenase, subunit A, domain 3"/>
    <property type="match status" value="1"/>
</dbReference>
<dbReference type="Pfam" id="PF02771">
    <property type="entry name" value="Acyl-CoA_dh_N"/>
    <property type="match status" value="1"/>
</dbReference>
<dbReference type="SUPFAM" id="SSF47203">
    <property type="entry name" value="Acyl-CoA dehydrogenase C-terminal domain-like"/>
    <property type="match status" value="1"/>
</dbReference>
<dbReference type="InterPro" id="IPR009100">
    <property type="entry name" value="AcylCoA_DH/oxidase_NM_dom_sf"/>
</dbReference>
<gene>
    <name evidence="9" type="ORF">ACFP3M_02155</name>
</gene>
<sequence>MMDWPTRTPTPPCLPELAEVLVTLRAEAGDDTGGHPGDNVLDALRDSGVLRLPVPAEYGGLGADWTDANAVIAGLARADASVAIIVFLHYAAVSRMTTYGSEEQRKRFLTAVARDGRIFASSWSEPGADAAKQKIATTAVPRADGCWELNGAKTFTTGAGVADHYLVLARTGEEDAAPGSYGRPDQGIFVVDSTRPGFTVDGVLDLSGMRRSATGLIRLDGYLTEPGDVLIHSRETPAVIGHPHTLGLTLGAVALGIAEEAHDTAIDIGRRRSLLGNPLYRHHVFELGSRLAAIRGVVESATRADGDRTGHALTAKVFASETAEVVCRGAQELAGSSAFSRNHSLNRLSQDARALTLMGPPNYLCRELVATHLGVQ</sequence>
<dbReference type="PANTHER" id="PTHR43884:SF12">
    <property type="entry name" value="ISOVALERYL-COA DEHYDROGENASE, MITOCHONDRIAL-RELATED"/>
    <property type="match status" value="1"/>
</dbReference>
<keyword evidence="3 5" id="KW-0285">Flavoprotein</keyword>
<evidence type="ECO:0000256" key="5">
    <source>
        <dbReference type="RuleBase" id="RU362125"/>
    </source>
</evidence>
<feature type="domain" description="Acyl-CoA oxidase/dehydrogenase middle" evidence="7">
    <location>
        <begin position="122"/>
        <end position="220"/>
    </location>
</feature>
<evidence type="ECO:0000256" key="1">
    <source>
        <dbReference type="ARBA" id="ARBA00001974"/>
    </source>
</evidence>
<feature type="domain" description="Acyl-CoA dehydrogenase/oxidase C-terminal" evidence="6">
    <location>
        <begin position="249"/>
        <end position="372"/>
    </location>
</feature>
<keyword evidence="10" id="KW-1185">Reference proteome</keyword>
<dbReference type="EMBL" id="JBHSPW010000001">
    <property type="protein sequence ID" value="MFC5891634.1"/>
    <property type="molecule type" value="Genomic_DNA"/>
</dbReference>
<evidence type="ECO:0000259" key="7">
    <source>
        <dbReference type="Pfam" id="PF02770"/>
    </source>
</evidence>
<dbReference type="InterPro" id="IPR046373">
    <property type="entry name" value="Acyl-CoA_Oxase/DH_mid-dom_sf"/>
</dbReference>
<dbReference type="InterPro" id="IPR036250">
    <property type="entry name" value="AcylCo_DH-like_C"/>
</dbReference>
<dbReference type="Pfam" id="PF02770">
    <property type="entry name" value="Acyl-CoA_dh_M"/>
    <property type="match status" value="1"/>
</dbReference>
<dbReference type="InterPro" id="IPR009075">
    <property type="entry name" value="AcylCo_DH/oxidase_C"/>
</dbReference>
<keyword evidence="4 5" id="KW-0274">FAD</keyword>
<dbReference type="InterPro" id="IPR006091">
    <property type="entry name" value="Acyl-CoA_Oxase/DH_mid-dom"/>
</dbReference>
<dbReference type="SUPFAM" id="SSF56645">
    <property type="entry name" value="Acyl-CoA dehydrogenase NM domain-like"/>
    <property type="match status" value="1"/>
</dbReference>
<evidence type="ECO:0000313" key="9">
    <source>
        <dbReference type="EMBL" id="MFC5891634.1"/>
    </source>
</evidence>
<dbReference type="Proteomes" id="UP001596241">
    <property type="component" value="Unassembled WGS sequence"/>
</dbReference>
<dbReference type="Gene3D" id="1.10.540.10">
    <property type="entry name" value="Acyl-CoA dehydrogenase/oxidase, N-terminal domain"/>
    <property type="match status" value="1"/>
</dbReference>
<evidence type="ECO:0000256" key="4">
    <source>
        <dbReference type="ARBA" id="ARBA00022827"/>
    </source>
</evidence>
<evidence type="ECO:0000313" key="10">
    <source>
        <dbReference type="Proteomes" id="UP001596241"/>
    </source>
</evidence>
<dbReference type="InterPro" id="IPR013786">
    <property type="entry name" value="AcylCoA_DH/ox_N"/>
</dbReference>